<evidence type="ECO:0000256" key="2">
    <source>
        <dbReference type="ARBA" id="ARBA00022692"/>
    </source>
</evidence>
<evidence type="ECO:0000256" key="3">
    <source>
        <dbReference type="ARBA" id="ARBA00022989"/>
    </source>
</evidence>
<evidence type="ECO:0000313" key="10">
    <source>
        <dbReference type="Proteomes" id="UP000602395"/>
    </source>
</evidence>
<accession>A0ABR7WER7</accession>
<dbReference type="Gene3D" id="1.20.5.2700">
    <property type="match status" value="1"/>
</dbReference>
<name>A0ABR7WER7_9ACTN</name>
<organism evidence="9 10">
    <name type="scientific">Gordonia hankookensis</name>
    <dbReference type="NCBI Taxonomy" id="589403"/>
    <lineage>
        <taxon>Bacteria</taxon>
        <taxon>Bacillati</taxon>
        <taxon>Actinomycetota</taxon>
        <taxon>Actinomycetes</taxon>
        <taxon>Mycobacteriales</taxon>
        <taxon>Gordoniaceae</taxon>
        <taxon>Gordonia</taxon>
    </lineage>
</organism>
<feature type="transmembrane region" description="Helical" evidence="6">
    <location>
        <begin position="6"/>
        <end position="26"/>
    </location>
</feature>
<feature type="transmembrane region" description="Helical" evidence="6">
    <location>
        <begin position="186"/>
        <end position="208"/>
    </location>
</feature>
<feature type="domain" description="NADH:quinone oxidoreductase/Mrp antiporter transmembrane" evidence="7">
    <location>
        <begin position="140"/>
        <end position="424"/>
    </location>
</feature>
<feature type="transmembrane region" description="Helical" evidence="6">
    <location>
        <begin position="253"/>
        <end position="271"/>
    </location>
</feature>
<proteinExistence type="predicted"/>
<evidence type="ECO:0000256" key="1">
    <source>
        <dbReference type="ARBA" id="ARBA00004127"/>
    </source>
</evidence>
<evidence type="ECO:0000256" key="5">
    <source>
        <dbReference type="RuleBase" id="RU000320"/>
    </source>
</evidence>
<dbReference type="NCBIfam" id="NF005141">
    <property type="entry name" value="PRK06590.1"/>
    <property type="match status" value="1"/>
</dbReference>
<dbReference type="RefSeq" id="WP_190266949.1">
    <property type="nucleotide sequence ID" value="NZ_BAABAD010000004.1"/>
</dbReference>
<feature type="transmembrane region" description="Helical" evidence="6">
    <location>
        <begin position="335"/>
        <end position="356"/>
    </location>
</feature>
<dbReference type="Proteomes" id="UP000602395">
    <property type="component" value="Unassembled WGS sequence"/>
</dbReference>
<comment type="caution">
    <text evidence="9">The sequence shown here is derived from an EMBL/GenBank/DDBJ whole genome shotgun (WGS) entry which is preliminary data.</text>
</comment>
<keyword evidence="4 6" id="KW-0472">Membrane</keyword>
<evidence type="ECO:0000259" key="8">
    <source>
        <dbReference type="Pfam" id="PF00662"/>
    </source>
</evidence>
<evidence type="ECO:0000256" key="6">
    <source>
        <dbReference type="SAM" id="Phobius"/>
    </source>
</evidence>
<evidence type="ECO:0000256" key="4">
    <source>
        <dbReference type="ARBA" id="ARBA00023136"/>
    </source>
</evidence>
<dbReference type="PANTHER" id="PTHR42829">
    <property type="entry name" value="NADH-UBIQUINONE OXIDOREDUCTASE CHAIN 5"/>
    <property type="match status" value="1"/>
</dbReference>
<reference evidence="9 10" key="1">
    <citation type="submission" date="2020-09" db="EMBL/GenBank/DDBJ databases">
        <title>Novel species in genus Gordonia.</title>
        <authorList>
            <person name="Zhang G."/>
        </authorList>
    </citation>
    <scope>NUCLEOTIDE SEQUENCE [LARGE SCALE GENOMIC DNA]</scope>
    <source>
        <strain evidence="9 10">ON-33</strain>
    </source>
</reference>
<feature type="transmembrane region" description="Helical" evidence="6">
    <location>
        <begin position="90"/>
        <end position="111"/>
    </location>
</feature>
<dbReference type="InterPro" id="IPR001516">
    <property type="entry name" value="Proton_antipo_N"/>
</dbReference>
<feature type="transmembrane region" description="Helical" evidence="6">
    <location>
        <begin position="311"/>
        <end position="329"/>
    </location>
</feature>
<evidence type="ECO:0000313" key="9">
    <source>
        <dbReference type="EMBL" id="MBD1320234.1"/>
    </source>
</evidence>
<dbReference type="NCBIfam" id="TIGR01974">
    <property type="entry name" value="NDH_I_L"/>
    <property type="match status" value="1"/>
</dbReference>
<dbReference type="InterPro" id="IPR001750">
    <property type="entry name" value="ND/Mrp_TM"/>
</dbReference>
<feature type="transmembrane region" description="Helical" evidence="6">
    <location>
        <begin position="419"/>
        <end position="442"/>
    </location>
</feature>
<dbReference type="Pfam" id="PF00361">
    <property type="entry name" value="Proton_antipo_M"/>
    <property type="match status" value="1"/>
</dbReference>
<feature type="transmembrane region" description="Helical" evidence="6">
    <location>
        <begin position="463"/>
        <end position="485"/>
    </location>
</feature>
<dbReference type="PRINTS" id="PR01434">
    <property type="entry name" value="NADHDHGNASE5"/>
</dbReference>
<feature type="transmembrane region" description="Helical" evidence="6">
    <location>
        <begin position="377"/>
        <end position="399"/>
    </location>
</feature>
<evidence type="ECO:0000259" key="7">
    <source>
        <dbReference type="Pfam" id="PF00361"/>
    </source>
</evidence>
<feature type="transmembrane region" description="Helical" evidence="6">
    <location>
        <begin position="38"/>
        <end position="58"/>
    </location>
</feature>
<dbReference type="InterPro" id="IPR018393">
    <property type="entry name" value="NADHpl_OxRdtase_5_subgr"/>
</dbReference>
<dbReference type="InterPro" id="IPR003945">
    <property type="entry name" value="NU5C-like"/>
</dbReference>
<feature type="transmembrane region" description="Helical" evidence="6">
    <location>
        <begin position="146"/>
        <end position="166"/>
    </location>
</feature>
<protein>
    <submittedName>
        <fullName evidence="9">NADH-quinone oxidoreductase subunit L</fullName>
    </submittedName>
</protein>
<feature type="domain" description="NADH-Ubiquinone oxidoreductase (complex I) chain 5 N-terminal" evidence="8">
    <location>
        <begin position="74"/>
        <end position="124"/>
    </location>
</feature>
<keyword evidence="10" id="KW-1185">Reference proteome</keyword>
<keyword evidence="3 6" id="KW-1133">Transmembrane helix</keyword>
<feature type="transmembrane region" description="Helical" evidence="6">
    <location>
        <begin position="505"/>
        <end position="526"/>
    </location>
</feature>
<feature type="transmembrane region" description="Helical" evidence="6">
    <location>
        <begin position="214"/>
        <end position="232"/>
    </location>
</feature>
<comment type="subcellular location">
    <subcellularLocation>
        <location evidence="1">Endomembrane system</location>
        <topology evidence="1">Multi-pass membrane protein</topology>
    </subcellularLocation>
    <subcellularLocation>
        <location evidence="5">Membrane</location>
        <topology evidence="5">Multi-pass membrane protein</topology>
    </subcellularLocation>
</comment>
<dbReference type="PANTHER" id="PTHR42829:SF2">
    <property type="entry name" value="NADH-UBIQUINONE OXIDOREDUCTASE CHAIN 5"/>
    <property type="match status" value="1"/>
</dbReference>
<feature type="transmembrane region" description="Helical" evidence="6">
    <location>
        <begin position="283"/>
        <end position="304"/>
    </location>
</feature>
<feature type="transmembrane region" description="Helical" evidence="6">
    <location>
        <begin position="123"/>
        <end position="140"/>
    </location>
</feature>
<sequence>MSIESTADLLWLVPALPLIGAAVLLLGARRTDKWGHLLGTALALASFALGLSMFIGMLGRTTDDRAVHHILFSWVPVGELQIDFGLQLDQLSMCFVLLITGVGSLIHIYSIGYMADDPDRRRFFAYLNLFLAAMLILVLADNYLGLYLGWEGVGLASYLLIGFWQYKPTAATAAKKAFVVNRVGDIGLAVALMIMFATFGAVSFETVFAGADQAGQSVLTALGFVLLLAACGKSAQVPLQSWLGDAMEGPTPVSALIHAATMVTAGVYLIARSNPIFDLAPAAQVGVTVVGAVTLLFGAIIGCAKDDIKKALAASTMSQIGYMILATGLGPAGYAFAIMHLLTHGFFKAGLFLGAGSVMHGMNDETDMRRFGGLRTVMPITFVTFGLGYLAIIGVPPFAGFFSKDPIIEAAFASGGAGGWLLGSAALLGAGITAFYMTRVMLLTFFGDRRWHDDAHPHESPGVMSAPMILIAIGSVISGALLAWGDSLVHWLEPVVGEEHHELAVPTWVVTVTILAVVAIGIALAWRQYATHPVPEIAPEDVSALTVAARRDLYGDAVNENLLMRPGQELTRGLVLVENDGVDGLTTGIGRTVGALSQRIRGWQNGYVRSYALSMFAGAVLIVAMVMVVNVL</sequence>
<dbReference type="Pfam" id="PF00662">
    <property type="entry name" value="Proton_antipo_N"/>
    <property type="match status" value="1"/>
</dbReference>
<gene>
    <name evidence="9" type="primary">nuoL</name>
    <name evidence="9" type="ORF">IDF66_11610</name>
</gene>
<dbReference type="EMBL" id="JACWMS010000002">
    <property type="protein sequence ID" value="MBD1320234.1"/>
    <property type="molecule type" value="Genomic_DNA"/>
</dbReference>
<keyword evidence="2 5" id="KW-0812">Transmembrane</keyword>
<dbReference type="PRINTS" id="PR01435">
    <property type="entry name" value="NPOXDRDTASE5"/>
</dbReference>
<feature type="transmembrane region" description="Helical" evidence="6">
    <location>
        <begin position="611"/>
        <end position="631"/>
    </location>
</feature>